<protein>
    <submittedName>
        <fullName evidence="1">Uncharacterized protein</fullName>
    </submittedName>
</protein>
<sequence>MGINPAEENISCRRLCLHTCFWFGVLAGHAGLAGSTAKADALEFRRHSTPQTPTDV</sequence>
<accession>A0AAV2ACA9</accession>
<dbReference type="Proteomes" id="UP001497382">
    <property type="component" value="Unassembled WGS sequence"/>
</dbReference>
<keyword evidence="2" id="KW-1185">Reference proteome</keyword>
<dbReference type="AlphaFoldDB" id="A0AAV2ACA9"/>
<gene>
    <name evidence="1" type="ORF">LARSCL_LOCUS11300</name>
</gene>
<dbReference type="EMBL" id="CAXIEN010000139">
    <property type="protein sequence ID" value="CAL1280994.1"/>
    <property type="molecule type" value="Genomic_DNA"/>
</dbReference>
<evidence type="ECO:0000313" key="1">
    <source>
        <dbReference type="EMBL" id="CAL1280994.1"/>
    </source>
</evidence>
<name>A0AAV2ACA9_9ARAC</name>
<proteinExistence type="predicted"/>
<organism evidence="1 2">
    <name type="scientific">Larinioides sclopetarius</name>
    <dbReference type="NCBI Taxonomy" id="280406"/>
    <lineage>
        <taxon>Eukaryota</taxon>
        <taxon>Metazoa</taxon>
        <taxon>Ecdysozoa</taxon>
        <taxon>Arthropoda</taxon>
        <taxon>Chelicerata</taxon>
        <taxon>Arachnida</taxon>
        <taxon>Araneae</taxon>
        <taxon>Araneomorphae</taxon>
        <taxon>Entelegynae</taxon>
        <taxon>Araneoidea</taxon>
        <taxon>Araneidae</taxon>
        <taxon>Larinioides</taxon>
    </lineage>
</organism>
<reference evidence="1 2" key="1">
    <citation type="submission" date="2024-04" db="EMBL/GenBank/DDBJ databases">
        <authorList>
            <person name="Rising A."/>
            <person name="Reimegard J."/>
            <person name="Sonavane S."/>
            <person name="Akerstrom W."/>
            <person name="Nylinder S."/>
            <person name="Hedman E."/>
            <person name="Kallberg Y."/>
        </authorList>
    </citation>
    <scope>NUCLEOTIDE SEQUENCE [LARGE SCALE GENOMIC DNA]</scope>
</reference>
<evidence type="ECO:0000313" key="2">
    <source>
        <dbReference type="Proteomes" id="UP001497382"/>
    </source>
</evidence>
<comment type="caution">
    <text evidence="1">The sequence shown here is derived from an EMBL/GenBank/DDBJ whole genome shotgun (WGS) entry which is preliminary data.</text>
</comment>